<feature type="repeat" description="TPR" evidence="4">
    <location>
        <begin position="56"/>
        <end position="89"/>
    </location>
</feature>
<dbReference type="PROSITE" id="PS50005">
    <property type="entry name" value="TPR"/>
    <property type="match status" value="1"/>
</dbReference>
<comment type="caution">
    <text evidence="8">The sequence shown here is derived from an EMBL/GenBank/DDBJ whole genome shotgun (WGS) entry which is preliminary data.</text>
</comment>
<keyword evidence="8" id="KW-0966">Cell projection</keyword>
<proteinExistence type="predicted"/>
<dbReference type="InterPro" id="IPR019734">
    <property type="entry name" value="TPR_rpt"/>
</dbReference>
<comment type="subcellular location">
    <subcellularLocation>
        <location evidence="1">Cell outer membrane</location>
    </subcellularLocation>
</comment>
<dbReference type="InterPro" id="IPR036737">
    <property type="entry name" value="OmpA-like_sf"/>
</dbReference>
<dbReference type="Proteomes" id="UP000077013">
    <property type="component" value="Unassembled WGS sequence"/>
</dbReference>
<reference evidence="8 9" key="1">
    <citation type="submission" date="2016-02" db="EMBL/GenBank/DDBJ databases">
        <title>Ulvibacter sp. LPB0005, isolated from Thais luteostoma.</title>
        <authorList>
            <person name="Shin S.-K."/>
            <person name="Yi H."/>
        </authorList>
    </citation>
    <scope>NUCLEOTIDE SEQUENCE [LARGE SCALE GENOMIC DNA]</scope>
    <source>
        <strain evidence="8 9">LPB0005</strain>
    </source>
</reference>
<evidence type="ECO:0000256" key="6">
    <source>
        <dbReference type="SAM" id="SignalP"/>
    </source>
</evidence>
<dbReference type="InterPro" id="IPR006664">
    <property type="entry name" value="OMP_bac"/>
</dbReference>
<dbReference type="PROSITE" id="PS51123">
    <property type="entry name" value="OMPA_2"/>
    <property type="match status" value="1"/>
</dbReference>
<keyword evidence="2 5" id="KW-0472">Membrane</keyword>
<dbReference type="Gene3D" id="1.25.40.10">
    <property type="entry name" value="Tetratricopeptide repeat domain"/>
    <property type="match status" value="1"/>
</dbReference>
<keyword evidence="8" id="KW-0969">Cilium</keyword>
<evidence type="ECO:0000313" key="8">
    <source>
        <dbReference type="EMBL" id="OAB81575.1"/>
    </source>
</evidence>
<dbReference type="SUPFAM" id="SSF48452">
    <property type="entry name" value="TPR-like"/>
    <property type="match status" value="1"/>
</dbReference>
<dbReference type="Pfam" id="PF07676">
    <property type="entry name" value="PD40"/>
    <property type="match status" value="2"/>
</dbReference>
<dbReference type="EMBL" id="LRXL01000012">
    <property type="protein sequence ID" value="OAB81575.1"/>
    <property type="molecule type" value="Genomic_DNA"/>
</dbReference>
<dbReference type="Gene3D" id="3.30.1330.60">
    <property type="entry name" value="OmpA-like domain"/>
    <property type="match status" value="1"/>
</dbReference>
<dbReference type="PANTHER" id="PTHR30329">
    <property type="entry name" value="STATOR ELEMENT OF FLAGELLAR MOTOR COMPLEX"/>
    <property type="match status" value="1"/>
</dbReference>
<dbReference type="PRINTS" id="PR01021">
    <property type="entry name" value="OMPADOMAIN"/>
</dbReference>
<dbReference type="STRING" id="1763537.ULVI_01735"/>
<dbReference type="InterPro" id="IPR011659">
    <property type="entry name" value="WD40"/>
</dbReference>
<dbReference type="OrthoDB" id="9809364at2"/>
<dbReference type="InterPro" id="IPR050330">
    <property type="entry name" value="Bact_OuterMem_StrucFunc"/>
</dbReference>
<keyword evidence="8" id="KW-0282">Flagellum</keyword>
<keyword evidence="3" id="KW-0998">Cell outer membrane</keyword>
<accession>A0A167KAU2</accession>
<dbReference type="SUPFAM" id="SSF82171">
    <property type="entry name" value="DPP6 N-terminal domain-like"/>
    <property type="match status" value="1"/>
</dbReference>
<dbReference type="SUPFAM" id="SSF103088">
    <property type="entry name" value="OmpA-like"/>
    <property type="match status" value="1"/>
</dbReference>
<organism evidence="8 9">
    <name type="scientific">Cochleicola gelatinilyticus</name>
    <dbReference type="NCBI Taxonomy" id="1763537"/>
    <lineage>
        <taxon>Bacteria</taxon>
        <taxon>Pseudomonadati</taxon>
        <taxon>Bacteroidota</taxon>
        <taxon>Flavobacteriia</taxon>
        <taxon>Flavobacteriales</taxon>
        <taxon>Flavobacteriaceae</taxon>
        <taxon>Cochleicola</taxon>
    </lineage>
</organism>
<dbReference type="RefSeq" id="WP_068588996.1">
    <property type="nucleotide sequence ID" value="NZ_LRXL01000012.1"/>
</dbReference>
<evidence type="ECO:0000256" key="3">
    <source>
        <dbReference type="ARBA" id="ARBA00023237"/>
    </source>
</evidence>
<sequence>MKLKYLLLLLFIGASVSSSFSQKYKVDKADEEFDKYDFIDAREIYLEVINEGFDSAEILKKLGDTYYYNSDYGSAVKWYQRLFDKYPNAIETEYYYRAAQSYKTVDDLEASEKLMNTYYSKGGEDRVVEVFDNDPAYLKTLGIQPFKYVITEAAINSKFSDFGPSYADNDQLIFAASTKDLSNFDTHNWNNLPYLDLFIAKVDGEGGLYDVKTLQGDVNTKYHESSSTITKDGSTMYFTRNNFTNNRKDHDKDRTIRLKLYRATKTTENTWGNVVEIPFNDNEYSVAHPALSLNEKRLYFSSDMPGTFGRSDIWYVDIVGDNKYGPPVNLGPLINTKARETFPFISENNILYFSGDGHGGYGGLDVYIAPLTEEGKVDKISNFGTPINTNKDDFGFITKESTKSGYFTSNRTGGRGSIDDEIYHFVEVCVMTINGVVKDIDTDELLPNSEVTLLDENNNVMEKVIVNEDAAFSFTVECDTKYKVIGNKKSYYPKEKIVETPDEGGVVDIILELKKEDPCPPNDLGCRLSLQPIYFDYDEDYIRPDAAVELAKILAAMRLYPDLVIHIESHTDSRGSARYNEKLSERRAQSTRSWIVDRGIEGSRISAKGYGESQLINLCDDDAECSEEEHQLNRRSMFIIQD</sequence>
<evidence type="ECO:0000256" key="5">
    <source>
        <dbReference type="PROSITE-ProRule" id="PRU00473"/>
    </source>
</evidence>
<feature type="domain" description="OmpA-like" evidence="7">
    <location>
        <begin position="522"/>
        <end position="642"/>
    </location>
</feature>
<dbReference type="CDD" id="cd07185">
    <property type="entry name" value="OmpA_C-like"/>
    <property type="match status" value="1"/>
</dbReference>
<evidence type="ECO:0000313" key="9">
    <source>
        <dbReference type="Proteomes" id="UP000077013"/>
    </source>
</evidence>
<dbReference type="PANTHER" id="PTHR30329:SF21">
    <property type="entry name" value="LIPOPROTEIN YIAD-RELATED"/>
    <property type="match status" value="1"/>
</dbReference>
<name>A0A167KAU2_9FLAO</name>
<evidence type="ECO:0000256" key="1">
    <source>
        <dbReference type="ARBA" id="ARBA00004442"/>
    </source>
</evidence>
<dbReference type="InterPro" id="IPR006665">
    <property type="entry name" value="OmpA-like"/>
</dbReference>
<evidence type="ECO:0000256" key="4">
    <source>
        <dbReference type="PROSITE-ProRule" id="PRU00339"/>
    </source>
</evidence>
<dbReference type="InterPro" id="IPR011990">
    <property type="entry name" value="TPR-like_helical_dom_sf"/>
</dbReference>
<keyword evidence="9" id="KW-1185">Reference proteome</keyword>
<dbReference type="GO" id="GO:0009279">
    <property type="term" value="C:cell outer membrane"/>
    <property type="evidence" value="ECO:0007669"/>
    <property type="project" value="UniProtKB-SubCell"/>
</dbReference>
<feature type="chain" id="PRO_5007889331" evidence="6">
    <location>
        <begin position="22"/>
        <end position="642"/>
    </location>
</feature>
<keyword evidence="6" id="KW-0732">Signal</keyword>
<feature type="signal peptide" evidence="6">
    <location>
        <begin position="1"/>
        <end position="21"/>
    </location>
</feature>
<evidence type="ECO:0000256" key="2">
    <source>
        <dbReference type="ARBA" id="ARBA00023136"/>
    </source>
</evidence>
<protein>
    <submittedName>
        <fullName evidence="8">Flagellar motor protein MotB</fullName>
    </submittedName>
</protein>
<dbReference type="Pfam" id="PF00691">
    <property type="entry name" value="OmpA"/>
    <property type="match status" value="1"/>
</dbReference>
<keyword evidence="4" id="KW-0802">TPR repeat</keyword>
<gene>
    <name evidence="8" type="ORF">ULVI_01735</name>
</gene>
<evidence type="ECO:0000259" key="7">
    <source>
        <dbReference type="PROSITE" id="PS51123"/>
    </source>
</evidence>
<dbReference type="AlphaFoldDB" id="A0A167KAU2"/>